<evidence type="ECO:0000313" key="2">
    <source>
        <dbReference type="EMBL" id="MBA9087196.1"/>
    </source>
</evidence>
<keyword evidence="1" id="KW-0472">Membrane</keyword>
<name>A0A7W3SVT9_9BACL</name>
<proteinExistence type="predicted"/>
<keyword evidence="3" id="KW-1185">Reference proteome</keyword>
<comment type="caution">
    <text evidence="2">The sequence shown here is derived from an EMBL/GenBank/DDBJ whole genome shotgun (WGS) entry which is preliminary data.</text>
</comment>
<feature type="transmembrane region" description="Helical" evidence="1">
    <location>
        <begin position="12"/>
        <end position="37"/>
    </location>
</feature>
<sequence length="97" mass="10886">MHALKQYPKEIKIFQLTSLVSSLGGSLMWLLIPMYVFDELGHSMTDAGMVILVLSFSGIFRPMLLFFSLYMETVFLATAESTCIICLGENNRSAIKN</sequence>
<dbReference type="EMBL" id="JACJIP010000027">
    <property type="protein sequence ID" value="MBA9087196.1"/>
    <property type="molecule type" value="Genomic_DNA"/>
</dbReference>
<reference evidence="2 3" key="1">
    <citation type="submission" date="2020-08" db="EMBL/GenBank/DDBJ databases">
        <title>Genomic Encyclopedia of Type Strains, Phase III (KMG-III): the genomes of soil and plant-associated and newly described type strains.</title>
        <authorList>
            <person name="Whitman W."/>
        </authorList>
    </citation>
    <scope>NUCLEOTIDE SEQUENCE [LARGE SCALE GENOMIC DNA]</scope>
    <source>
        <strain evidence="2 3">CECT 8693</strain>
    </source>
</reference>
<evidence type="ECO:0000313" key="3">
    <source>
        <dbReference type="Proteomes" id="UP000567067"/>
    </source>
</evidence>
<feature type="transmembrane region" description="Helical" evidence="1">
    <location>
        <begin position="49"/>
        <end position="70"/>
    </location>
</feature>
<gene>
    <name evidence="2" type="ORF">FHR92_003678</name>
</gene>
<evidence type="ECO:0000256" key="1">
    <source>
        <dbReference type="SAM" id="Phobius"/>
    </source>
</evidence>
<dbReference type="RefSeq" id="WP_182537950.1">
    <property type="nucleotide sequence ID" value="NZ_JACJIP010000027.1"/>
</dbReference>
<protein>
    <submittedName>
        <fullName evidence="2">Uncharacterized protein</fullName>
    </submittedName>
</protein>
<dbReference type="AlphaFoldDB" id="A0A7W3SVT9"/>
<keyword evidence="1" id="KW-0812">Transmembrane</keyword>
<dbReference type="Proteomes" id="UP000567067">
    <property type="component" value="Unassembled WGS sequence"/>
</dbReference>
<accession>A0A7W3SVT9</accession>
<keyword evidence="1" id="KW-1133">Transmembrane helix</keyword>
<organism evidence="2 3">
    <name type="scientific">Fontibacillus solani</name>
    <dbReference type="NCBI Taxonomy" id="1572857"/>
    <lineage>
        <taxon>Bacteria</taxon>
        <taxon>Bacillati</taxon>
        <taxon>Bacillota</taxon>
        <taxon>Bacilli</taxon>
        <taxon>Bacillales</taxon>
        <taxon>Paenibacillaceae</taxon>
        <taxon>Fontibacillus</taxon>
    </lineage>
</organism>